<evidence type="ECO:0000313" key="2">
    <source>
        <dbReference type="Proteomes" id="UP001239111"/>
    </source>
</evidence>
<sequence length="360" mass="42335">MEFKIIIGEMLREKASIEKREQKLKKFAQRVPATKKFFYKFGGTDNNEEEKKEKLKYIDEIKRLSVENRDAKEKPNYLNPRKSSREIIKDPQLLEIEMQLKNIQSQKRKVNQLIYRELRDTKSSWRDLSSKTSLFDVRNLMDRSEDEHIKNLCRAMEKTTQQVANLHRSYTDFDNLKNGVADELKKDDKNNDQFNFSYGRGDSNEISHSKKGDEMFQTDFSADKVTNYSEWYSNDQVPRPANTKPDYGLRRNSFSYPHNDDSFGNPFSHCDTATEMLRNLKVSENEGVNDPVSPKFQNVSIPYRRNEDSSQNSETENSKVVEHSINQSNPVMPIRLANKYPLLNSQMMQSEYLRKLCFKK</sequence>
<evidence type="ECO:0000313" key="1">
    <source>
        <dbReference type="EMBL" id="KAJ8680365.1"/>
    </source>
</evidence>
<gene>
    <name evidence="1" type="ORF">QAD02_016152</name>
</gene>
<dbReference type="EMBL" id="CM056742">
    <property type="protein sequence ID" value="KAJ8680365.1"/>
    <property type="molecule type" value="Genomic_DNA"/>
</dbReference>
<name>A0ACC2P9U1_9HYME</name>
<organism evidence="1 2">
    <name type="scientific">Eretmocerus hayati</name>
    <dbReference type="NCBI Taxonomy" id="131215"/>
    <lineage>
        <taxon>Eukaryota</taxon>
        <taxon>Metazoa</taxon>
        <taxon>Ecdysozoa</taxon>
        <taxon>Arthropoda</taxon>
        <taxon>Hexapoda</taxon>
        <taxon>Insecta</taxon>
        <taxon>Pterygota</taxon>
        <taxon>Neoptera</taxon>
        <taxon>Endopterygota</taxon>
        <taxon>Hymenoptera</taxon>
        <taxon>Apocrita</taxon>
        <taxon>Proctotrupomorpha</taxon>
        <taxon>Chalcidoidea</taxon>
        <taxon>Aphelinidae</taxon>
        <taxon>Aphelininae</taxon>
        <taxon>Eretmocerus</taxon>
    </lineage>
</organism>
<proteinExistence type="predicted"/>
<protein>
    <submittedName>
        <fullName evidence="1">Uncharacterized protein</fullName>
    </submittedName>
</protein>
<accession>A0ACC2P9U1</accession>
<reference evidence="1" key="1">
    <citation type="submission" date="2023-04" db="EMBL/GenBank/DDBJ databases">
        <title>A chromosome-level genome assembly of the parasitoid wasp Eretmocerus hayati.</title>
        <authorList>
            <person name="Zhong Y."/>
            <person name="Liu S."/>
            <person name="Liu Y."/>
        </authorList>
    </citation>
    <scope>NUCLEOTIDE SEQUENCE</scope>
    <source>
        <strain evidence="1">ZJU_SS_LIU_2023</strain>
    </source>
</reference>
<dbReference type="Proteomes" id="UP001239111">
    <property type="component" value="Chromosome 2"/>
</dbReference>
<comment type="caution">
    <text evidence="1">The sequence shown here is derived from an EMBL/GenBank/DDBJ whole genome shotgun (WGS) entry which is preliminary data.</text>
</comment>
<keyword evidence="2" id="KW-1185">Reference proteome</keyword>